<keyword evidence="1" id="KW-1133">Transmembrane helix</keyword>
<keyword evidence="3" id="KW-1185">Reference proteome</keyword>
<protein>
    <submittedName>
        <fullName evidence="2">Uncharacterized protein</fullName>
    </submittedName>
</protein>
<evidence type="ECO:0000313" key="2">
    <source>
        <dbReference type="EMBL" id="GBF58439.1"/>
    </source>
</evidence>
<proteinExistence type="predicted"/>
<keyword evidence="1" id="KW-0812">Transmembrane</keyword>
<evidence type="ECO:0000256" key="1">
    <source>
        <dbReference type="SAM" id="Phobius"/>
    </source>
</evidence>
<dbReference type="EMBL" id="BFBR01000006">
    <property type="protein sequence ID" value="GBF58439.1"/>
    <property type="molecule type" value="Genomic_DNA"/>
</dbReference>
<gene>
    <name evidence="2" type="ORF">PbB2_02123</name>
</gene>
<feature type="transmembrane region" description="Helical" evidence="1">
    <location>
        <begin position="50"/>
        <end position="73"/>
    </location>
</feature>
<name>A0A2P2EBL8_9PROT</name>
<feature type="transmembrane region" description="Helical" evidence="1">
    <location>
        <begin position="18"/>
        <end position="38"/>
    </location>
</feature>
<keyword evidence="1" id="KW-0472">Membrane</keyword>
<sequence>MAGINWDKGLTLDQRRSLVTVALSAMSFVLGIACILLYTGGTVSENSLWLIPLGFFLFVATIFLALSGARGLLMVDKPSKHNRNGDMA</sequence>
<comment type="caution">
    <text evidence="2">The sequence shown here is derived from an EMBL/GenBank/DDBJ whole genome shotgun (WGS) entry which is preliminary data.</text>
</comment>
<accession>A0A2P2EBL8</accession>
<reference evidence="2 3" key="1">
    <citation type="journal article" date="2018" name="Genome Announc.">
        <title>Draft Genome Sequence of "Candidatus Phycosocius bacilliformis," an Alphaproteobacterial Ectosymbiont of the Hydrocarbon-Producing Green Alga Botryococcus braunii.</title>
        <authorList>
            <person name="Tanabe Y."/>
            <person name="Yamaguchi H."/>
            <person name="Watanabe M.M."/>
        </authorList>
    </citation>
    <scope>NUCLEOTIDE SEQUENCE [LARGE SCALE GENOMIC DNA]</scope>
    <source>
        <strain evidence="2 3">BOTRYCO-2</strain>
    </source>
</reference>
<organism evidence="2 3">
    <name type="scientific">Candidatus Phycosocius bacilliformis</name>
    <dbReference type="NCBI Taxonomy" id="1445552"/>
    <lineage>
        <taxon>Bacteria</taxon>
        <taxon>Pseudomonadati</taxon>
        <taxon>Pseudomonadota</taxon>
        <taxon>Alphaproteobacteria</taxon>
        <taxon>Caulobacterales</taxon>
        <taxon>Caulobacterales incertae sedis</taxon>
        <taxon>Candidatus Phycosocius</taxon>
    </lineage>
</organism>
<dbReference type="RefSeq" id="WP_133245785.1">
    <property type="nucleotide sequence ID" value="NZ_BFBR01000006.1"/>
</dbReference>
<dbReference type="OrthoDB" id="9842638at2"/>
<dbReference type="AlphaFoldDB" id="A0A2P2EBL8"/>
<dbReference type="Proteomes" id="UP000245086">
    <property type="component" value="Unassembled WGS sequence"/>
</dbReference>
<evidence type="ECO:0000313" key="3">
    <source>
        <dbReference type="Proteomes" id="UP000245086"/>
    </source>
</evidence>